<evidence type="ECO:0000256" key="1">
    <source>
        <dbReference type="SAM" id="MobiDB-lite"/>
    </source>
</evidence>
<feature type="domain" description="Insertion element IS402-like" evidence="2">
    <location>
        <begin position="29"/>
        <end position="83"/>
    </location>
</feature>
<gene>
    <name evidence="3" type="ORF">FHS40_009180</name>
</gene>
<feature type="region of interest" description="Disordered" evidence="1">
    <location>
        <begin position="314"/>
        <end position="340"/>
    </location>
</feature>
<dbReference type="PANTHER" id="PTHR30007">
    <property type="entry name" value="PHP DOMAIN PROTEIN"/>
    <property type="match status" value="1"/>
</dbReference>
<dbReference type="RefSeq" id="WP_376700153.1">
    <property type="nucleotide sequence ID" value="NZ_JACHJD010000061.1"/>
</dbReference>
<dbReference type="EMBL" id="JACHJD010000061">
    <property type="protein sequence ID" value="MBB5110050.1"/>
    <property type="molecule type" value="Genomic_DNA"/>
</dbReference>
<organism evidence="3 4">
    <name type="scientific">Streptomyces spectabilis</name>
    <dbReference type="NCBI Taxonomy" id="68270"/>
    <lineage>
        <taxon>Bacteria</taxon>
        <taxon>Bacillati</taxon>
        <taxon>Actinomycetota</taxon>
        <taxon>Actinomycetes</taxon>
        <taxon>Kitasatosporales</taxon>
        <taxon>Streptomycetaceae</taxon>
        <taxon>Streptomyces</taxon>
    </lineage>
</organism>
<feature type="compositionally biased region" description="Polar residues" evidence="1">
    <location>
        <begin position="316"/>
        <end position="334"/>
    </location>
</feature>
<dbReference type="AlphaFoldDB" id="A0A7W8F0S0"/>
<keyword evidence="4" id="KW-1185">Reference proteome</keyword>
<proteinExistence type="predicted"/>
<dbReference type="PANTHER" id="PTHR30007:SF1">
    <property type="entry name" value="BLR1914 PROTEIN"/>
    <property type="match status" value="1"/>
</dbReference>
<feature type="region of interest" description="Disordered" evidence="1">
    <location>
        <begin position="83"/>
        <end position="185"/>
    </location>
</feature>
<feature type="compositionally biased region" description="Low complexity" evidence="1">
    <location>
        <begin position="116"/>
        <end position="129"/>
    </location>
</feature>
<protein>
    <submittedName>
        <fullName evidence="3">Transposase</fullName>
    </submittedName>
</protein>
<comment type="caution">
    <text evidence="3">The sequence shown here is derived from an EMBL/GenBank/DDBJ whole genome shotgun (WGS) entry which is preliminary data.</text>
</comment>
<evidence type="ECO:0000313" key="4">
    <source>
        <dbReference type="Proteomes" id="UP000549009"/>
    </source>
</evidence>
<accession>A0A7W8F0S0</accession>
<feature type="compositionally biased region" description="Low complexity" evidence="1">
    <location>
        <begin position="253"/>
        <end position="267"/>
    </location>
</feature>
<dbReference type="Pfam" id="PF13340">
    <property type="entry name" value="DUF4096"/>
    <property type="match status" value="1"/>
</dbReference>
<reference evidence="3 4" key="1">
    <citation type="submission" date="2020-08" db="EMBL/GenBank/DDBJ databases">
        <title>Genomic Encyclopedia of Type Strains, Phase III (KMG-III): the genomes of soil and plant-associated and newly described type strains.</title>
        <authorList>
            <person name="Whitman W."/>
        </authorList>
    </citation>
    <scope>NUCLEOTIDE SEQUENCE [LARGE SCALE GENOMIC DNA]</scope>
    <source>
        <strain evidence="3 4">CECT 3146</strain>
    </source>
</reference>
<dbReference type="InterPro" id="IPR025161">
    <property type="entry name" value="IS402-like_dom"/>
</dbReference>
<dbReference type="Proteomes" id="UP000549009">
    <property type="component" value="Unassembled WGS sequence"/>
</dbReference>
<sequence length="340" mass="37136">MCECSAVDRGRRLVGADRAAAAALAGEVAGPRPVDDRLCLQGILYVLHNGIAWQPLALEPGFGSGQTCRRRRERWQQAEVFHRPHRILPAERNTAGEPDRSRACVHGTPSARKTRGQPTPTRPRPVGQRKTGSKHHPACDGKGAPSKGSSPPRPTSTTSPRPSPSPTAPRPRPPRPPRPPAPPTRLAARCSVLGARCSVLGDKGYDSHANRRELRKRRILPVISHKGTPNNKDPGKLRYVVEQTFAPAPPVQTPRRPLRTPNRTPRPVHLPDMQPDLPETSQEDPLMLVNTSSQQRHSIVDFVCLTCGFGDRSHSVGGQSEETHSTMPSFSPPSNHARAH</sequence>
<feature type="region of interest" description="Disordered" evidence="1">
    <location>
        <begin position="248"/>
        <end position="277"/>
    </location>
</feature>
<evidence type="ECO:0000313" key="3">
    <source>
        <dbReference type="EMBL" id="MBB5110050.1"/>
    </source>
</evidence>
<evidence type="ECO:0000259" key="2">
    <source>
        <dbReference type="Pfam" id="PF13340"/>
    </source>
</evidence>
<name>A0A7W8F0S0_STRST</name>
<feature type="compositionally biased region" description="Pro residues" evidence="1">
    <location>
        <begin position="161"/>
        <end position="183"/>
    </location>
</feature>